<dbReference type="AlphaFoldDB" id="A0A4U9VBI5"/>
<evidence type="ECO:0000313" key="2">
    <source>
        <dbReference type="Proteomes" id="UP000308196"/>
    </source>
</evidence>
<name>A0A4U9VBI5_9SPHI</name>
<dbReference type="EMBL" id="LR590484">
    <property type="protein sequence ID" value="VTR43383.1"/>
    <property type="molecule type" value="Genomic_DNA"/>
</dbReference>
<dbReference type="KEGG" id="stha:NCTC11429_02854"/>
<organism evidence="1 2">
    <name type="scientific">Sphingobacterium thalpophilum</name>
    <dbReference type="NCBI Taxonomy" id="259"/>
    <lineage>
        <taxon>Bacteria</taxon>
        <taxon>Pseudomonadati</taxon>
        <taxon>Bacteroidota</taxon>
        <taxon>Sphingobacteriia</taxon>
        <taxon>Sphingobacteriales</taxon>
        <taxon>Sphingobacteriaceae</taxon>
        <taxon>Sphingobacterium</taxon>
    </lineage>
</organism>
<sequence>MILILPLAWRFRLSEIYRLADELDGHAMISGNLGVCWMLRSLAQHDMSMVLNFRDNSSAYISHSSFSKWFAYNVGIWKFTVNYA</sequence>
<dbReference type="STRING" id="1123265.GCA_000686625_01974"/>
<dbReference type="Proteomes" id="UP000308196">
    <property type="component" value="Chromosome"/>
</dbReference>
<gene>
    <name evidence="1" type="ORF">NCTC11429_02854</name>
</gene>
<accession>A0A4U9VBI5</accession>
<proteinExistence type="predicted"/>
<reference evidence="1 2" key="1">
    <citation type="submission" date="2019-05" db="EMBL/GenBank/DDBJ databases">
        <authorList>
            <consortium name="Pathogen Informatics"/>
        </authorList>
    </citation>
    <scope>NUCLEOTIDE SEQUENCE [LARGE SCALE GENOMIC DNA]</scope>
    <source>
        <strain evidence="1 2">NCTC11429</strain>
    </source>
</reference>
<dbReference type="RefSeq" id="WP_028072178.1">
    <property type="nucleotide sequence ID" value="NZ_LR590484.1"/>
</dbReference>
<dbReference type="GeneID" id="78463551"/>
<evidence type="ECO:0000313" key="1">
    <source>
        <dbReference type="EMBL" id="VTR43383.1"/>
    </source>
</evidence>
<protein>
    <submittedName>
        <fullName evidence="1">Uncharacterized protein</fullName>
    </submittedName>
</protein>